<reference evidence="2 3" key="1">
    <citation type="journal article" date="2014" name="Agronomy (Basel)">
        <title>A Draft Genome Sequence for Ensete ventricosum, the Drought-Tolerant Tree Against Hunger.</title>
        <authorList>
            <person name="Harrison J."/>
            <person name="Moore K.A."/>
            <person name="Paszkiewicz K."/>
            <person name="Jones T."/>
            <person name="Grant M."/>
            <person name="Ambacheew D."/>
            <person name="Muzemil S."/>
            <person name="Studholme D.J."/>
        </authorList>
    </citation>
    <scope>NUCLEOTIDE SEQUENCE [LARGE SCALE GENOMIC DNA]</scope>
</reference>
<dbReference type="Proteomes" id="UP000287651">
    <property type="component" value="Unassembled WGS sequence"/>
</dbReference>
<feature type="transmembrane region" description="Helical" evidence="1">
    <location>
        <begin position="146"/>
        <end position="166"/>
    </location>
</feature>
<proteinExistence type="predicted"/>
<keyword evidence="1" id="KW-1133">Transmembrane helix</keyword>
<evidence type="ECO:0000256" key="1">
    <source>
        <dbReference type="SAM" id="Phobius"/>
    </source>
</evidence>
<comment type="caution">
    <text evidence="2">The sequence shown here is derived from an EMBL/GenBank/DDBJ whole genome shotgun (WGS) entry which is preliminary data.</text>
</comment>
<keyword evidence="1" id="KW-0812">Transmembrane</keyword>
<name>A0A426XRK4_ENSVE</name>
<dbReference type="EMBL" id="AMZH03018087">
    <property type="protein sequence ID" value="RRT42080.1"/>
    <property type="molecule type" value="Genomic_DNA"/>
</dbReference>
<gene>
    <name evidence="2" type="ORF">B296_00018459</name>
</gene>
<dbReference type="AlphaFoldDB" id="A0A426XRK4"/>
<organism evidence="2 3">
    <name type="scientific">Ensete ventricosum</name>
    <name type="common">Abyssinian banana</name>
    <name type="synonym">Musa ensete</name>
    <dbReference type="NCBI Taxonomy" id="4639"/>
    <lineage>
        <taxon>Eukaryota</taxon>
        <taxon>Viridiplantae</taxon>
        <taxon>Streptophyta</taxon>
        <taxon>Embryophyta</taxon>
        <taxon>Tracheophyta</taxon>
        <taxon>Spermatophyta</taxon>
        <taxon>Magnoliopsida</taxon>
        <taxon>Liliopsida</taxon>
        <taxon>Zingiberales</taxon>
        <taxon>Musaceae</taxon>
        <taxon>Ensete</taxon>
    </lineage>
</organism>
<accession>A0A426XRK4</accession>
<evidence type="ECO:0000313" key="2">
    <source>
        <dbReference type="EMBL" id="RRT42080.1"/>
    </source>
</evidence>
<sequence>MSVALTTTSLALSRNHRWAHLALTPLPPPSPVLGHRSLASRHQKPLLNCCRSCVMPSCRNSRLPLSSLIASYCLLPPAPIVDTPTASLLQQPPAPAILNRRLQSSSSRVFCHKSSIVVLFLCQLHHCLPQPLPDGPTASPRRPPTIAIATFLVVAISPFLLCHLAVAATPHVAAPPFPTMPSSTASYPRCQRPRHFLP</sequence>
<evidence type="ECO:0000313" key="3">
    <source>
        <dbReference type="Proteomes" id="UP000287651"/>
    </source>
</evidence>
<protein>
    <submittedName>
        <fullName evidence="2">Uncharacterized protein</fullName>
    </submittedName>
</protein>
<keyword evidence="1" id="KW-0472">Membrane</keyword>